<organism evidence="1 2">
    <name type="scientific">Lentibacillus amyloliquefaciens</name>
    <dbReference type="NCBI Taxonomy" id="1472767"/>
    <lineage>
        <taxon>Bacteria</taxon>
        <taxon>Bacillati</taxon>
        <taxon>Bacillota</taxon>
        <taxon>Bacilli</taxon>
        <taxon>Bacillales</taxon>
        <taxon>Bacillaceae</taxon>
        <taxon>Lentibacillus</taxon>
    </lineage>
</organism>
<proteinExistence type="predicted"/>
<accession>A0A0U4EI34</accession>
<evidence type="ECO:0000313" key="2">
    <source>
        <dbReference type="Proteomes" id="UP000050331"/>
    </source>
</evidence>
<dbReference type="AlphaFoldDB" id="A0A0U4EI34"/>
<name>A0A0U4EI34_9BACI</name>
<dbReference type="OrthoDB" id="1949859at2"/>
<reference evidence="1 2" key="1">
    <citation type="submission" date="2016-01" db="EMBL/GenBank/DDBJ databases">
        <title>Complete genome sequence of strain Lentibacillus amyloliquefaciens LAM0015T isolated from saline sediment.</title>
        <authorList>
            <person name="Wang J.-L."/>
            <person name="He M.-X."/>
        </authorList>
    </citation>
    <scope>NUCLEOTIDE SEQUENCE [LARGE SCALE GENOMIC DNA]</scope>
    <source>
        <strain evidence="1 2">LAM0015</strain>
    </source>
</reference>
<dbReference type="Proteomes" id="UP000050331">
    <property type="component" value="Chromosome"/>
</dbReference>
<protein>
    <submittedName>
        <fullName evidence="1">Uncharacterized protein</fullName>
    </submittedName>
</protein>
<dbReference type="EMBL" id="CP013862">
    <property type="protein sequence ID" value="ALX50137.1"/>
    <property type="molecule type" value="Genomic_DNA"/>
</dbReference>
<evidence type="ECO:0000313" key="1">
    <source>
        <dbReference type="EMBL" id="ALX50137.1"/>
    </source>
</evidence>
<sequence>MQLQQFVTETVENLGGVVMPVEYALCHVLIPEDYAPYFQNKTELMLSFDFEVAQENPDSEFVTFGSYILEQLLSIIHEKATTALRYAEIDRLELGNPQKKIEAFLQDEQGKIAIEAEKPVFGIWTVFQYHIEIVSDEVTETTDQIWINMLINEIDPVMKQKQHHIMYQQQTSYAYPIPVSLDMASALQKATAHIREKGEQQKSAQIDEQQIAKDIDRINHYYDALIAENDKRANRKGLSEEKQQEIYNKIETTKLERDKQLNEIYNKANGEMKINLENAILYFIPLLEYTINHQFRGNQKRLTLYYNPITKNFFKANNQSGDTKNKQPEITR</sequence>
<gene>
    <name evidence="1" type="ORF">AOX59_17065</name>
</gene>
<keyword evidence="2" id="KW-1185">Reference proteome</keyword>
<dbReference type="KEGG" id="lao:AOX59_17065"/>
<dbReference type="RefSeq" id="WP_068447331.1">
    <property type="nucleotide sequence ID" value="NZ_CP013862.1"/>
</dbReference>